<protein>
    <recommendedName>
        <fullName evidence="3">PABS domain-containing protein</fullName>
    </recommendedName>
</protein>
<dbReference type="InterPro" id="IPR029063">
    <property type="entry name" value="SAM-dependent_MTases_sf"/>
</dbReference>
<reference evidence="2" key="1">
    <citation type="journal article" date="2014" name="Front. Microbiol.">
        <title>High frequency of phylogenetically diverse reductive dehalogenase-homologous genes in deep subseafloor sedimentary metagenomes.</title>
        <authorList>
            <person name="Kawai M."/>
            <person name="Futagami T."/>
            <person name="Toyoda A."/>
            <person name="Takaki Y."/>
            <person name="Nishi S."/>
            <person name="Hori S."/>
            <person name="Arai W."/>
            <person name="Tsubouchi T."/>
            <person name="Morono Y."/>
            <person name="Uchiyama I."/>
            <person name="Ito T."/>
            <person name="Fujiyama A."/>
            <person name="Inagaki F."/>
            <person name="Takami H."/>
        </authorList>
    </citation>
    <scope>NUCLEOTIDE SEQUENCE</scope>
    <source>
        <strain evidence="2">Expedition CK06-06</strain>
    </source>
</reference>
<dbReference type="Gene3D" id="3.40.50.150">
    <property type="entry name" value="Vaccinia Virus protein VP39"/>
    <property type="match status" value="1"/>
</dbReference>
<keyword evidence="1" id="KW-1133">Transmembrane helix</keyword>
<organism evidence="2">
    <name type="scientific">marine sediment metagenome</name>
    <dbReference type="NCBI Taxonomy" id="412755"/>
    <lineage>
        <taxon>unclassified sequences</taxon>
        <taxon>metagenomes</taxon>
        <taxon>ecological metagenomes</taxon>
    </lineage>
</organism>
<gene>
    <name evidence="2" type="ORF">S03H2_12065</name>
</gene>
<feature type="non-terminal residue" evidence="2">
    <location>
        <position position="148"/>
    </location>
</feature>
<evidence type="ECO:0008006" key="3">
    <source>
        <dbReference type="Google" id="ProtNLM"/>
    </source>
</evidence>
<sequence>MSDTPMEQEALRIPSVVARGDVLIVGLGLGLLPILIKMRNKMVDSITIIEKNREVANLVYNKIKTRKTSLLLNDGESYLAVPGRKFDFIFIDIWGSITAPMREIDHWTDLANNRLKKGGEVRCWLQELYDRIKSKLPKEPLLDHGFAA</sequence>
<keyword evidence="1" id="KW-0812">Transmembrane</keyword>
<dbReference type="CDD" id="cd02440">
    <property type="entry name" value="AdoMet_MTases"/>
    <property type="match status" value="1"/>
</dbReference>
<dbReference type="SUPFAM" id="SSF53335">
    <property type="entry name" value="S-adenosyl-L-methionine-dependent methyltransferases"/>
    <property type="match status" value="1"/>
</dbReference>
<dbReference type="AlphaFoldDB" id="X1HJN4"/>
<proteinExistence type="predicted"/>
<accession>X1HJN4</accession>
<dbReference type="EMBL" id="BARU01006143">
    <property type="protein sequence ID" value="GAH45498.1"/>
    <property type="molecule type" value="Genomic_DNA"/>
</dbReference>
<name>X1HJN4_9ZZZZ</name>
<feature type="transmembrane region" description="Helical" evidence="1">
    <location>
        <begin position="16"/>
        <end position="36"/>
    </location>
</feature>
<evidence type="ECO:0000256" key="1">
    <source>
        <dbReference type="SAM" id="Phobius"/>
    </source>
</evidence>
<keyword evidence="1" id="KW-0472">Membrane</keyword>
<evidence type="ECO:0000313" key="2">
    <source>
        <dbReference type="EMBL" id="GAH45498.1"/>
    </source>
</evidence>
<comment type="caution">
    <text evidence="2">The sequence shown here is derived from an EMBL/GenBank/DDBJ whole genome shotgun (WGS) entry which is preliminary data.</text>
</comment>